<sequence length="112" mass="13341">MHVVSSVHGVEQVSYQERAELVFLRYSHRWAKEFVRKRLELVLDGGPHRTAPPRHCCTSQCPCQFIEDHLKYKPRGKSSIRQFFRMPDFGLKNQEWSLQYRPKNVITLKSKR</sequence>
<gene>
    <name evidence="1" type="ORF">TTEB3V08_LOCUS6354</name>
</gene>
<proteinExistence type="predicted"/>
<organism evidence="1">
    <name type="scientific">Timema tahoe</name>
    <dbReference type="NCBI Taxonomy" id="61484"/>
    <lineage>
        <taxon>Eukaryota</taxon>
        <taxon>Metazoa</taxon>
        <taxon>Ecdysozoa</taxon>
        <taxon>Arthropoda</taxon>
        <taxon>Hexapoda</taxon>
        <taxon>Insecta</taxon>
        <taxon>Pterygota</taxon>
        <taxon>Neoptera</taxon>
        <taxon>Polyneoptera</taxon>
        <taxon>Phasmatodea</taxon>
        <taxon>Timematodea</taxon>
        <taxon>Timematoidea</taxon>
        <taxon>Timematidae</taxon>
        <taxon>Timema</taxon>
    </lineage>
</organism>
<dbReference type="InterPro" id="IPR028054">
    <property type="entry name" value="DUF4481"/>
</dbReference>
<dbReference type="AlphaFoldDB" id="A0A7R9NW31"/>
<reference evidence="1" key="1">
    <citation type="submission" date="2020-11" db="EMBL/GenBank/DDBJ databases">
        <authorList>
            <person name="Tran Van P."/>
        </authorList>
    </citation>
    <scope>NUCLEOTIDE SEQUENCE</scope>
</reference>
<dbReference type="PANTHER" id="PTHR31193:SF1">
    <property type="entry name" value="TRANSMEMBRANE PROTEIN 268"/>
    <property type="match status" value="1"/>
</dbReference>
<evidence type="ECO:0000313" key="1">
    <source>
        <dbReference type="EMBL" id="CAD7458374.1"/>
    </source>
</evidence>
<dbReference type="EMBL" id="OE002230">
    <property type="protein sequence ID" value="CAD7458374.1"/>
    <property type="molecule type" value="Genomic_DNA"/>
</dbReference>
<dbReference type="PANTHER" id="PTHR31193">
    <property type="entry name" value="TRANSMEMBRANE PROTEIN C9ORF91"/>
    <property type="match status" value="1"/>
</dbReference>
<accession>A0A7R9NW31</accession>
<name>A0A7R9NW31_9NEOP</name>
<protein>
    <submittedName>
        <fullName evidence="1">Uncharacterized protein</fullName>
    </submittedName>
</protein>